<name>A0ABU1INC1_9BACL</name>
<organism evidence="4 5">
    <name type="scientific">Desmospora profundinema</name>
    <dbReference type="NCBI Taxonomy" id="1571184"/>
    <lineage>
        <taxon>Bacteria</taxon>
        <taxon>Bacillati</taxon>
        <taxon>Bacillota</taxon>
        <taxon>Bacilli</taxon>
        <taxon>Bacillales</taxon>
        <taxon>Thermoactinomycetaceae</taxon>
        <taxon>Desmospora</taxon>
    </lineage>
</organism>
<feature type="domain" description="HTH tetR-type" evidence="3">
    <location>
        <begin position="12"/>
        <end position="72"/>
    </location>
</feature>
<evidence type="ECO:0000259" key="3">
    <source>
        <dbReference type="PROSITE" id="PS50977"/>
    </source>
</evidence>
<keyword evidence="1 2" id="KW-0238">DNA-binding</keyword>
<protein>
    <submittedName>
        <fullName evidence="4">AcrR family transcriptional regulator</fullName>
    </submittedName>
</protein>
<dbReference type="InterPro" id="IPR023772">
    <property type="entry name" value="DNA-bd_HTH_TetR-type_CS"/>
</dbReference>
<accession>A0ABU1INC1</accession>
<dbReference type="InterPro" id="IPR050624">
    <property type="entry name" value="HTH-type_Tx_Regulator"/>
</dbReference>
<dbReference type="Gene3D" id="1.10.357.10">
    <property type="entry name" value="Tetracycline Repressor, domain 2"/>
    <property type="match status" value="1"/>
</dbReference>
<dbReference type="PROSITE" id="PS50977">
    <property type="entry name" value="HTH_TETR_2"/>
    <property type="match status" value="1"/>
</dbReference>
<dbReference type="InterPro" id="IPR009057">
    <property type="entry name" value="Homeodomain-like_sf"/>
</dbReference>
<evidence type="ECO:0000256" key="1">
    <source>
        <dbReference type="ARBA" id="ARBA00023125"/>
    </source>
</evidence>
<reference evidence="4 5" key="1">
    <citation type="submission" date="2023-07" db="EMBL/GenBank/DDBJ databases">
        <title>Genomic Encyclopedia of Type Strains, Phase IV (KMG-IV): sequencing the most valuable type-strain genomes for metagenomic binning, comparative biology and taxonomic classification.</title>
        <authorList>
            <person name="Goeker M."/>
        </authorList>
    </citation>
    <scope>NUCLEOTIDE SEQUENCE [LARGE SCALE GENOMIC DNA]</scope>
    <source>
        <strain evidence="4 5">DSM 45903</strain>
    </source>
</reference>
<sequence length="195" mass="22053">MGNKSRRQDYAETTKKALISRARYLFATDGFANTSIDEIVKQERLTKGALYHHFKDKKQLFETVVDELIQEIVEQASSAIHAEDDPWKKALIGLDAYLDCCINQEYQRIVIQEAPVVLGWIKWKEKEKKGVMGLLTMLIEYLMEAGLIRKQSVELVAPILFGAITEAALAIAHSNNPIAAHRQAKGILERIIMSL</sequence>
<keyword evidence="5" id="KW-1185">Reference proteome</keyword>
<feature type="DNA-binding region" description="H-T-H motif" evidence="2">
    <location>
        <begin position="35"/>
        <end position="54"/>
    </location>
</feature>
<dbReference type="RefSeq" id="WP_309864654.1">
    <property type="nucleotide sequence ID" value="NZ_JAVDQG010000003.1"/>
</dbReference>
<dbReference type="Pfam" id="PF21351">
    <property type="entry name" value="TetR_C_41"/>
    <property type="match status" value="1"/>
</dbReference>
<dbReference type="EMBL" id="JAVDQG010000003">
    <property type="protein sequence ID" value="MDR6225669.1"/>
    <property type="molecule type" value="Genomic_DNA"/>
</dbReference>
<evidence type="ECO:0000313" key="5">
    <source>
        <dbReference type="Proteomes" id="UP001185012"/>
    </source>
</evidence>
<dbReference type="PANTHER" id="PTHR43479:SF11">
    <property type="entry name" value="ACREF_ENVCD OPERON REPRESSOR-RELATED"/>
    <property type="match status" value="1"/>
</dbReference>
<dbReference type="PANTHER" id="PTHR43479">
    <property type="entry name" value="ACREF/ENVCD OPERON REPRESSOR-RELATED"/>
    <property type="match status" value="1"/>
</dbReference>
<evidence type="ECO:0000313" key="4">
    <source>
        <dbReference type="EMBL" id="MDR6225669.1"/>
    </source>
</evidence>
<evidence type="ECO:0000256" key="2">
    <source>
        <dbReference type="PROSITE-ProRule" id="PRU00335"/>
    </source>
</evidence>
<proteinExistence type="predicted"/>
<dbReference type="PRINTS" id="PR00455">
    <property type="entry name" value="HTHTETR"/>
</dbReference>
<comment type="caution">
    <text evidence="4">The sequence shown here is derived from an EMBL/GenBank/DDBJ whole genome shotgun (WGS) entry which is preliminary data.</text>
</comment>
<dbReference type="Proteomes" id="UP001185012">
    <property type="component" value="Unassembled WGS sequence"/>
</dbReference>
<gene>
    <name evidence="4" type="ORF">JOE21_001667</name>
</gene>
<dbReference type="InterPro" id="IPR049484">
    <property type="entry name" value="Rv0078-like_C"/>
</dbReference>
<dbReference type="SUPFAM" id="SSF46689">
    <property type="entry name" value="Homeodomain-like"/>
    <property type="match status" value="1"/>
</dbReference>
<dbReference type="Pfam" id="PF00440">
    <property type="entry name" value="TetR_N"/>
    <property type="match status" value="1"/>
</dbReference>
<dbReference type="PROSITE" id="PS01081">
    <property type="entry name" value="HTH_TETR_1"/>
    <property type="match status" value="1"/>
</dbReference>
<dbReference type="InterPro" id="IPR001647">
    <property type="entry name" value="HTH_TetR"/>
</dbReference>